<keyword evidence="4" id="KW-0804">Transcription</keyword>
<evidence type="ECO:0000313" key="6">
    <source>
        <dbReference type="EMBL" id="MTJ05618.1"/>
    </source>
</evidence>
<proteinExistence type="inferred from homology"/>
<evidence type="ECO:0000256" key="4">
    <source>
        <dbReference type="ARBA" id="ARBA00023163"/>
    </source>
</evidence>
<accession>A0A7C9LBW4</accession>
<comment type="similarity">
    <text evidence="1">Belongs to the LysR transcriptional regulatory family.</text>
</comment>
<dbReference type="Proteomes" id="UP000483078">
    <property type="component" value="Unassembled WGS sequence"/>
</dbReference>
<sequence>MNLERLDLNLLVAIDVLLRSRNVTVAAAQLNMTQSALSSALRRARQHFEDEILFYDGQQMTLTPFGRELEQIVPDLVLRLRSVARMRAQTDLSQMERRFSVIASDYVAIVYLADLCRELARQAPGISLEVVPFAPEAVEQFRRGTIDFLIAPAFALDAGTQTDLLFEDSFDCVFWRDRPLQDGTLSRETFLTSPHVVTNFFLDDGKSHLERWFDAQGIDIRVAAALPSFALLPYFISGTDNIATIHRRLVPHFSANPELRFATPPLPIPRLQEFLVTRDFLKHDTEAQLLRRFMCTVGEGMKSS</sequence>
<dbReference type="InterPro" id="IPR036388">
    <property type="entry name" value="WH-like_DNA-bd_sf"/>
</dbReference>
<dbReference type="GO" id="GO:0003677">
    <property type="term" value="F:DNA binding"/>
    <property type="evidence" value="ECO:0007669"/>
    <property type="project" value="UniProtKB-KW"/>
</dbReference>
<organism evidence="6 7">
    <name type="scientific">Sediminimonas qiaohouensis</name>
    <dbReference type="NCBI Taxonomy" id="552061"/>
    <lineage>
        <taxon>Bacteria</taxon>
        <taxon>Pseudomonadati</taxon>
        <taxon>Pseudomonadota</taxon>
        <taxon>Alphaproteobacteria</taxon>
        <taxon>Rhodobacterales</taxon>
        <taxon>Roseobacteraceae</taxon>
        <taxon>Sediminimonas</taxon>
    </lineage>
</organism>
<dbReference type="InterPro" id="IPR000847">
    <property type="entry name" value="LysR_HTH_N"/>
</dbReference>
<gene>
    <name evidence="6" type="ORF">FH759_13110</name>
</gene>
<dbReference type="Gene3D" id="3.40.190.10">
    <property type="entry name" value="Periplasmic binding protein-like II"/>
    <property type="match status" value="2"/>
</dbReference>
<dbReference type="PROSITE" id="PS50931">
    <property type="entry name" value="HTH_LYSR"/>
    <property type="match status" value="1"/>
</dbReference>
<name>A0A7C9LBW4_9RHOB</name>
<dbReference type="InterPro" id="IPR005119">
    <property type="entry name" value="LysR_subst-bd"/>
</dbReference>
<reference evidence="6 7" key="1">
    <citation type="submission" date="2019-06" db="EMBL/GenBank/DDBJ databases">
        <title>Enrichment of Autotrophic Halophilic Microorganisms from Red Sea Brine Pool Using Microbial Electrosynthesis System.</title>
        <authorList>
            <person name="Alqahtani M.F."/>
            <person name="Bajracharya S."/>
            <person name="Katuri K.P."/>
            <person name="Ali M."/>
            <person name="Saikaly P.E."/>
        </authorList>
    </citation>
    <scope>NUCLEOTIDE SEQUENCE [LARGE SCALE GENOMIC DNA]</scope>
    <source>
        <strain evidence="6">MES6</strain>
    </source>
</reference>
<dbReference type="PANTHER" id="PTHR30118">
    <property type="entry name" value="HTH-TYPE TRANSCRIPTIONAL REGULATOR LEUO-RELATED"/>
    <property type="match status" value="1"/>
</dbReference>
<dbReference type="SUPFAM" id="SSF53850">
    <property type="entry name" value="Periplasmic binding protein-like II"/>
    <property type="match status" value="1"/>
</dbReference>
<dbReference type="AlphaFoldDB" id="A0A7C9LBW4"/>
<evidence type="ECO:0000313" key="7">
    <source>
        <dbReference type="Proteomes" id="UP000483078"/>
    </source>
</evidence>
<dbReference type="GO" id="GO:0003700">
    <property type="term" value="F:DNA-binding transcription factor activity"/>
    <property type="evidence" value="ECO:0007669"/>
    <property type="project" value="InterPro"/>
</dbReference>
<keyword evidence="3" id="KW-0238">DNA-binding</keyword>
<evidence type="ECO:0000259" key="5">
    <source>
        <dbReference type="PROSITE" id="PS50931"/>
    </source>
</evidence>
<evidence type="ECO:0000256" key="3">
    <source>
        <dbReference type="ARBA" id="ARBA00023125"/>
    </source>
</evidence>
<evidence type="ECO:0000256" key="2">
    <source>
        <dbReference type="ARBA" id="ARBA00023015"/>
    </source>
</evidence>
<dbReference type="Pfam" id="PF03466">
    <property type="entry name" value="LysR_substrate"/>
    <property type="match status" value="1"/>
</dbReference>
<dbReference type="InterPro" id="IPR050389">
    <property type="entry name" value="LysR-type_TF"/>
</dbReference>
<dbReference type="SUPFAM" id="SSF46785">
    <property type="entry name" value="Winged helix' DNA-binding domain"/>
    <property type="match status" value="1"/>
</dbReference>
<dbReference type="Gene3D" id="1.10.10.10">
    <property type="entry name" value="Winged helix-like DNA-binding domain superfamily/Winged helix DNA-binding domain"/>
    <property type="match status" value="1"/>
</dbReference>
<dbReference type="Pfam" id="PF00126">
    <property type="entry name" value="HTH_1"/>
    <property type="match status" value="1"/>
</dbReference>
<feature type="domain" description="HTH lysR-type" evidence="5">
    <location>
        <begin position="6"/>
        <end position="63"/>
    </location>
</feature>
<keyword evidence="2" id="KW-0805">Transcription regulation</keyword>
<dbReference type="InterPro" id="IPR036390">
    <property type="entry name" value="WH_DNA-bd_sf"/>
</dbReference>
<protein>
    <submittedName>
        <fullName evidence="6">LysR family transcriptional regulator</fullName>
    </submittedName>
</protein>
<dbReference type="PANTHER" id="PTHR30118:SF6">
    <property type="entry name" value="HTH-TYPE TRANSCRIPTIONAL REGULATOR LEUO"/>
    <property type="match status" value="1"/>
</dbReference>
<dbReference type="EMBL" id="VENJ01000020">
    <property type="protein sequence ID" value="MTJ05618.1"/>
    <property type="molecule type" value="Genomic_DNA"/>
</dbReference>
<evidence type="ECO:0000256" key="1">
    <source>
        <dbReference type="ARBA" id="ARBA00009437"/>
    </source>
</evidence>
<comment type="caution">
    <text evidence="6">The sequence shown here is derived from an EMBL/GenBank/DDBJ whole genome shotgun (WGS) entry which is preliminary data.</text>
</comment>